<dbReference type="AlphaFoldDB" id="A0AA45BU30"/>
<evidence type="ECO:0000259" key="1">
    <source>
        <dbReference type="Pfam" id="PF13175"/>
    </source>
</evidence>
<reference evidence="2 3" key="1">
    <citation type="submission" date="2018-03" db="EMBL/GenBank/DDBJ databases">
        <title>Sequencing of reference strains of Xanthomonas.</title>
        <authorList>
            <person name="Studholme D.J."/>
            <person name="Vicente J."/>
            <person name="Sarris P."/>
        </authorList>
    </citation>
    <scope>NUCLEOTIDE SEQUENCE [LARGE SCALE GENOMIC DNA]</scope>
    <source>
        <strain evidence="2 3">WHRI 5232</strain>
    </source>
</reference>
<dbReference type="EMBL" id="PYJH01000172">
    <property type="protein sequence ID" value="PUE89168.1"/>
    <property type="molecule type" value="Genomic_DNA"/>
</dbReference>
<sequence length="178" mass="19627">MKIKAVTVNRFRGYSEPVIVGLDDLSVLVGRNDIGKSTILEALDVFFNEGKGCIKLDKEDINKSCLARGEDQIEVSVEFAELPAEIVIDSTNRTTLASEYLTTAQGTLHVIKRFAPSGKERVFIRASHPTTDGCCDLHQKKITELRKAVDEKGFSCSDKTRSAELRKATWAGHSDLAL</sequence>
<evidence type="ECO:0000313" key="2">
    <source>
        <dbReference type="EMBL" id="PUE89168.1"/>
    </source>
</evidence>
<accession>A0AA45BU30</accession>
<dbReference type="Proteomes" id="UP000251513">
    <property type="component" value="Unassembled WGS sequence"/>
</dbReference>
<organism evidence="2 3">
    <name type="scientific">Xanthomonas campestris pv. malvacearum</name>
    <dbReference type="NCBI Taxonomy" id="86040"/>
    <lineage>
        <taxon>Bacteria</taxon>
        <taxon>Pseudomonadati</taxon>
        <taxon>Pseudomonadota</taxon>
        <taxon>Gammaproteobacteria</taxon>
        <taxon>Lysobacterales</taxon>
        <taxon>Lysobacteraceae</taxon>
        <taxon>Xanthomonas</taxon>
    </lineage>
</organism>
<dbReference type="SUPFAM" id="SSF52540">
    <property type="entry name" value="P-loop containing nucleoside triphosphate hydrolases"/>
    <property type="match status" value="1"/>
</dbReference>
<proteinExistence type="predicted"/>
<gene>
    <name evidence="2" type="ORF">C7T86_24470</name>
</gene>
<feature type="domain" description="Endonuclease GajA/Old nuclease/RecF-like AAA" evidence="1">
    <location>
        <begin position="1"/>
        <end position="160"/>
    </location>
</feature>
<dbReference type="RefSeq" id="WP_108350148.1">
    <property type="nucleotide sequence ID" value="NZ_KZ795181.1"/>
</dbReference>
<dbReference type="InterPro" id="IPR041685">
    <property type="entry name" value="AAA_GajA/Old/RecF-like"/>
</dbReference>
<protein>
    <submittedName>
        <fullName evidence="2">ATPase</fullName>
    </submittedName>
</protein>
<dbReference type="Gene3D" id="3.40.50.300">
    <property type="entry name" value="P-loop containing nucleotide triphosphate hydrolases"/>
    <property type="match status" value="1"/>
</dbReference>
<comment type="caution">
    <text evidence="2">The sequence shown here is derived from an EMBL/GenBank/DDBJ whole genome shotgun (WGS) entry which is preliminary data.</text>
</comment>
<dbReference type="InterPro" id="IPR027417">
    <property type="entry name" value="P-loop_NTPase"/>
</dbReference>
<feature type="non-terminal residue" evidence="2">
    <location>
        <position position="178"/>
    </location>
</feature>
<name>A0AA45BU30_XANCM</name>
<evidence type="ECO:0000313" key="3">
    <source>
        <dbReference type="Proteomes" id="UP000251513"/>
    </source>
</evidence>
<dbReference type="Pfam" id="PF13175">
    <property type="entry name" value="AAA_15"/>
    <property type="match status" value="1"/>
</dbReference>